<organism evidence="6 7">
    <name type="scientific">Psychrobacillus vulpis</name>
    <dbReference type="NCBI Taxonomy" id="2325572"/>
    <lineage>
        <taxon>Bacteria</taxon>
        <taxon>Bacillati</taxon>
        <taxon>Bacillota</taxon>
        <taxon>Bacilli</taxon>
        <taxon>Bacillales</taxon>
        <taxon>Bacillaceae</taxon>
        <taxon>Psychrobacillus</taxon>
    </lineage>
</organism>
<dbReference type="SUPFAM" id="SSF55811">
    <property type="entry name" value="Nudix"/>
    <property type="match status" value="1"/>
</dbReference>
<keyword evidence="2 4" id="KW-0378">Hydrolase</keyword>
<protein>
    <submittedName>
        <fullName evidence="6">NUDIX domain-containing protein</fullName>
    </submittedName>
</protein>
<dbReference type="PROSITE" id="PS51462">
    <property type="entry name" value="NUDIX"/>
    <property type="match status" value="1"/>
</dbReference>
<dbReference type="PANTHER" id="PTHR43222:SF2">
    <property type="entry name" value="NUDIX HYDROLASE 23, CHLOROPLASTIC"/>
    <property type="match status" value="1"/>
</dbReference>
<name>A0A544TW08_9BACI</name>
<evidence type="ECO:0000313" key="6">
    <source>
        <dbReference type="EMBL" id="TQR21633.1"/>
    </source>
</evidence>
<evidence type="ECO:0000256" key="1">
    <source>
        <dbReference type="ARBA" id="ARBA00001946"/>
    </source>
</evidence>
<accession>A0A544TW08</accession>
<evidence type="ECO:0000256" key="2">
    <source>
        <dbReference type="ARBA" id="ARBA00022801"/>
    </source>
</evidence>
<dbReference type="RefSeq" id="WP_142640758.1">
    <property type="nucleotide sequence ID" value="NZ_VDGI01000001.1"/>
</dbReference>
<dbReference type="Gene3D" id="3.90.79.10">
    <property type="entry name" value="Nucleoside Triphosphate Pyrophosphohydrolase"/>
    <property type="match status" value="1"/>
</dbReference>
<evidence type="ECO:0000313" key="7">
    <source>
        <dbReference type="Proteomes" id="UP000316626"/>
    </source>
</evidence>
<sequence length="129" mass="14615">MRNRGATVIIENGRIALIKRTKPYRTYFVFPGGGIESGETPEEAAIRETYEELGVNVQIQRLLKKLELNGTQYFFLANIVSGTFGSGTGEEYNHTSVKRGTYEPMWIEIDHLPLIEVRPKEIVDILLSL</sequence>
<reference evidence="6 7" key="1">
    <citation type="submission" date="2019-06" db="EMBL/GenBank/DDBJ databases">
        <title>Psychrobacillus vulpis sp. nov., a new species isolated from feces of a red fox that inhabits in The Tablas de Daimiel Natural Park, Albacete, Spain.</title>
        <authorList>
            <person name="Rodriguez M."/>
            <person name="Reina J.C."/>
            <person name="Bejar V."/>
            <person name="Llamas I."/>
        </authorList>
    </citation>
    <scope>NUCLEOTIDE SEQUENCE [LARGE SCALE GENOMIC DNA]</scope>
    <source>
        <strain evidence="6 7">Z8</strain>
    </source>
</reference>
<dbReference type="EMBL" id="VDGI01000001">
    <property type="protein sequence ID" value="TQR21633.1"/>
    <property type="molecule type" value="Genomic_DNA"/>
</dbReference>
<dbReference type="Pfam" id="PF00293">
    <property type="entry name" value="NUDIX"/>
    <property type="match status" value="1"/>
</dbReference>
<evidence type="ECO:0000256" key="3">
    <source>
        <dbReference type="ARBA" id="ARBA00022842"/>
    </source>
</evidence>
<proteinExistence type="inferred from homology"/>
<gene>
    <name evidence="6" type="ORF">FG384_01370</name>
</gene>
<dbReference type="PRINTS" id="PR00502">
    <property type="entry name" value="NUDIXFAMILY"/>
</dbReference>
<dbReference type="OrthoDB" id="511483at2"/>
<keyword evidence="7" id="KW-1185">Reference proteome</keyword>
<comment type="caution">
    <text evidence="6">The sequence shown here is derived from an EMBL/GenBank/DDBJ whole genome shotgun (WGS) entry which is preliminary data.</text>
</comment>
<dbReference type="PROSITE" id="PS00893">
    <property type="entry name" value="NUDIX_BOX"/>
    <property type="match status" value="1"/>
</dbReference>
<dbReference type="InterPro" id="IPR015797">
    <property type="entry name" value="NUDIX_hydrolase-like_dom_sf"/>
</dbReference>
<evidence type="ECO:0000256" key="4">
    <source>
        <dbReference type="RuleBase" id="RU003476"/>
    </source>
</evidence>
<comment type="cofactor">
    <cofactor evidence="1">
        <name>Mg(2+)</name>
        <dbReference type="ChEBI" id="CHEBI:18420"/>
    </cofactor>
</comment>
<feature type="domain" description="Nudix hydrolase" evidence="5">
    <location>
        <begin position="1"/>
        <end position="129"/>
    </location>
</feature>
<dbReference type="InterPro" id="IPR020476">
    <property type="entry name" value="Nudix_hydrolase"/>
</dbReference>
<dbReference type="InterPro" id="IPR000086">
    <property type="entry name" value="NUDIX_hydrolase_dom"/>
</dbReference>
<comment type="similarity">
    <text evidence="4">Belongs to the Nudix hydrolase family.</text>
</comment>
<dbReference type="PANTHER" id="PTHR43222">
    <property type="entry name" value="NUDIX HYDROLASE 23"/>
    <property type="match status" value="1"/>
</dbReference>
<dbReference type="CDD" id="cd04669">
    <property type="entry name" value="NUDIX_Hydrolase"/>
    <property type="match status" value="1"/>
</dbReference>
<dbReference type="AlphaFoldDB" id="A0A544TW08"/>
<dbReference type="GO" id="GO:0016787">
    <property type="term" value="F:hydrolase activity"/>
    <property type="evidence" value="ECO:0007669"/>
    <property type="project" value="UniProtKB-KW"/>
</dbReference>
<dbReference type="Proteomes" id="UP000316626">
    <property type="component" value="Unassembled WGS sequence"/>
</dbReference>
<evidence type="ECO:0000259" key="5">
    <source>
        <dbReference type="PROSITE" id="PS51462"/>
    </source>
</evidence>
<keyword evidence="3" id="KW-0460">Magnesium</keyword>
<dbReference type="InterPro" id="IPR020084">
    <property type="entry name" value="NUDIX_hydrolase_CS"/>
</dbReference>